<comment type="caution">
    <text evidence="2">The sequence shown here is derived from an EMBL/GenBank/DDBJ whole genome shotgun (WGS) entry which is preliminary data.</text>
</comment>
<sequence length="217" mass="24526">MESSEDVEVLSKAIEKLLDEKRKREAAGDAFIEDDDDQLLLSRLISQLESPKPKSKSNGITKEEEEEESDGITKQEEEEEESPESSASKGKREGQTDLEESIEEIAKDMKKVKKQNTVTHVLLSALILLTLTWQLSEYSMIYMLKDRISHPIRSIGGMFSGIFKGKIPPIKDQLTAIPGTSHSKDENKHHNGNRTNTGVRIQVPELLREFGFEDDEE</sequence>
<keyword evidence="3" id="KW-1185">Reference proteome</keyword>
<dbReference type="OrthoDB" id="782808at2759"/>
<organism evidence="2 3">
    <name type="scientific">Microthlaspi erraticum</name>
    <dbReference type="NCBI Taxonomy" id="1685480"/>
    <lineage>
        <taxon>Eukaryota</taxon>
        <taxon>Viridiplantae</taxon>
        <taxon>Streptophyta</taxon>
        <taxon>Embryophyta</taxon>
        <taxon>Tracheophyta</taxon>
        <taxon>Spermatophyta</taxon>
        <taxon>Magnoliopsida</taxon>
        <taxon>eudicotyledons</taxon>
        <taxon>Gunneridae</taxon>
        <taxon>Pentapetalae</taxon>
        <taxon>rosids</taxon>
        <taxon>malvids</taxon>
        <taxon>Brassicales</taxon>
        <taxon>Brassicaceae</taxon>
        <taxon>Coluteocarpeae</taxon>
        <taxon>Microthlaspi</taxon>
    </lineage>
</organism>
<evidence type="ECO:0000313" key="3">
    <source>
        <dbReference type="Proteomes" id="UP000467841"/>
    </source>
</evidence>
<accession>A0A6D2JB25</accession>
<feature type="compositionally biased region" description="Acidic residues" evidence="1">
    <location>
        <begin position="63"/>
        <end position="83"/>
    </location>
</feature>
<gene>
    <name evidence="2" type="ORF">MERR_LOCUS21677</name>
</gene>
<feature type="region of interest" description="Disordered" evidence="1">
    <location>
        <begin position="43"/>
        <end position="98"/>
    </location>
</feature>
<proteinExistence type="predicted"/>
<dbReference type="EMBL" id="CACVBM020001147">
    <property type="protein sequence ID" value="CAA7034442.1"/>
    <property type="molecule type" value="Genomic_DNA"/>
</dbReference>
<dbReference type="Proteomes" id="UP000467841">
    <property type="component" value="Unassembled WGS sequence"/>
</dbReference>
<evidence type="ECO:0000313" key="2">
    <source>
        <dbReference type="EMBL" id="CAA7034442.1"/>
    </source>
</evidence>
<dbReference type="AlphaFoldDB" id="A0A6D2JB25"/>
<name>A0A6D2JB25_9BRAS</name>
<dbReference type="PANTHER" id="PTHR35280">
    <property type="entry name" value="F17L21.9"/>
    <property type="match status" value="1"/>
</dbReference>
<reference evidence="2" key="1">
    <citation type="submission" date="2020-01" db="EMBL/GenBank/DDBJ databases">
        <authorList>
            <person name="Mishra B."/>
        </authorList>
    </citation>
    <scope>NUCLEOTIDE SEQUENCE [LARGE SCALE GENOMIC DNA]</scope>
</reference>
<evidence type="ECO:0000256" key="1">
    <source>
        <dbReference type="SAM" id="MobiDB-lite"/>
    </source>
</evidence>
<protein>
    <submittedName>
        <fullName evidence="2">Uncharacterized protein</fullName>
    </submittedName>
</protein>
<dbReference type="PANTHER" id="PTHR35280:SF1">
    <property type="entry name" value="F17L21.9"/>
    <property type="match status" value="1"/>
</dbReference>